<sequence length="657" mass="75712">MATKGKQRKKAKLRYAEYYDLQDTLDTLYADSQNGKMFKNLMPLITAEENIKLSFRTLKKNKGSKTAGTDNRTIKNLAKLSDERLIYLVQRKLGWYEPQPVRRVEIPKPNDPTKKRPLGIPTIMDRLIQQCVLQILEPICEAKFHNSSHGFRPNRSTEHAVAEAYKLMQLSHCSFVVDVDIKGFFDNVNHGKLLKQMWAMGIRDKTLISIISAMLKAEVAGIGFPEKGTPQGGIISPLLSNIVLNELDWWINSQWVAMPTEKQYAVGVSANGTLIHSSRYGSLRLKTHLKECYIVRYADDFRLFCKTRSDAEKLYFATRDWLKHRLGLEINEQKSQIVNLKKRYSEFLGFKMKLNRRGTKRNGEPKYIVQSHITEKATEKIVQKAHTLIYEIEYPKDRNGQFTATYMYNSFVIGVHNYYDMATHVQKDFRKIAFPIQKSLKVRLRDRLKTRGQLDNKKIKYTMPKHIQEVYGKSKQIRFVGNDKVLVPIGYVSHKKPLAKAKVINKYTAEGRASIHKGLERIDKNILHYLMRNPVKNKTIEYNDNRLSLYCAQQGKCAVSKMILEKDDVYCHHKKPRHLGGKDNYQNLIIVSETIHKLIHANNGDTIFRLLKSLNPDKSQIKKLNALRKLAIVDNCFVIPDVIPDGTPCEGKLSCTV</sequence>
<dbReference type="OrthoDB" id="9788687at2"/>
<organism evidence="2 3">
    <name type="scientific">Ruminiclostridium sufflavum DSM 19573</name>
    <dbReference type="NCBI Taxonomy" id="1121337"/>
    <lineage>
        <taxon>Bacteria</taxon>
        <taxon>Bacillati</taxon>
        <taxon>Bacillota</taxon>
        <taxon>Clostridia</taxon>
        <taxon>Eubacteriales</taxon>
        <taxon>Oscillospiraceae</taxon>
        <taxon>Ruminiclostridium</taxon>
    </lineage>
</organism>
<protein>
    <submittedName>
        <fullName evidence="2">Group II intron reverse transcriptase/maturase</fullName>
    </submittedName>
</protein>
<dbReference type="SUPFAM" id="SSF56672">
    <property type="entry name" value="DNA/RNA polymerases"/>
    <property type="match status" value="1"/>
</dbReference>
<dbReference type="EMBL" id="QKMR01000003">
    <property type="protein sequence ID" value="PYG89362.1"/>
    <property type="molecule type" value="Genomic_DNA"/>
</dbReference>
<keyword evidence="2" id="KW-0808">Transferase</keyword>
<dbReference type="InterPro" id="IPR030931">
    <property type="entry name" value="Group_II_RT_mat"/>
</dbReference>
<dbReference type="Proteomes" id="UP000248132">
    <property type="component" value="Unassembled WGS sequence"/>
</dbReference>
<dbReference type="CDD" id="cd01651">
    <property type="entry name" value="RT_G2_intron"/>
    <property type="match status" value="1"/>
</dbReference>
<dbReference type="Gene3D" id="1.10.30.50">
    <property type="match status" value="1"/>
</dbReference>
<evidence type="ECO:0000259" key="1">
    <source>
        <dbReference type="PROSITE" id="PS50878"/>
    </source>
</evidence>
<keyword evidence="2" id="KW-0548">Nucleotidyltransferase</keyword>
<dbReference type="NCBIfam" id="TIGR04416">
    <property type="entry name" value="group_II_RT_mat"/>
    <property type="match status" value="1"/>
</dbReference>
<keyword evidence="2" id="KW-0695">RNA-directed DNA polymerase</keyword>
<dbReference type="SMART" id="SM00507">
    <property type="entry name" value="HNHc"/>
    <property type="match status" value="1"/>
</dbReference>
<name>A0A318XMZ2_9FIRM</name>
<evidence type="ECO:0000313" key="2">
    <source>
        <dbReference type="EMBL" id="PYG89362.1"/>
    </source>
</evidence>
<dbReference type="InterPro" id="IPR043502">
    <property type="entry name" value="DNA/RNA_pol_sf"/>
</dbReference>
<dbReference type="AlphaFoldDB" id="A0A318XMZ2"/>
<accession>A0A318XMZ2</accession>
<keyword evidence="3" id="KW-1185">Reference proteome</keyword>
<feature type="domain" description="Reverse transcriptase" evidence="1">
    <location>
        <begin position="87"/>
        <end position="352"/>
    </location>
</feature>
<dbReference type="GO" id="GO:0003964">
    <property type="term" value="F:RNA-directed DNA polymerase activity"/>
    <property type="evidence" value="ECO:0007669"/>
    <property type="project" value="UniProtKB-KW"/>
</dbReference>
<evidence type="ECO:0000313" key="3">
    <source>
        <dbReference type="Proteomes" id="UP000248132"/>
    </source>
</evidence>
<dbReference type="InterPro" id="IPR000477">
    <property type="entry name" value="RT_dom"/>
</dbReference>
<comment type="caution">
    <text evidence="2">The sequence shown here is derived from an EMBL/GenBank/DDBJ whole genome shotgun (WGS) entry which is preliminary data.</text>
</comment>
<dbReference type="InterPro" id="IPR003615">
    <property type="entry name" value="HNH_nuc"/>
</dbReference>
<dbReference type="PROSITE" id="PS50878">
    <property type="entry name" value="RT_POL"/>
    <property type="match status" value="1"/>
</dbReference>
<dbReference type="PANTHER" id="PTHR34047:SF8">
    <property type="entry name" value="PROTEIN YKFC"/>
    <property type="match status" value="1"/>
</dbReference>
<reference evidence="2 3" key="1">
    <citation type="submission" date="2018-06" db="EMBL/GenBank/DDBJ databases">
        <title>Genomic Encyclopedia of Type Strains, Phase I: the one thousand microbial genomes (KMG-I) project.</title>
        <authorList>
            <person name="Kyrpides N."/>
        </authorList>
    </citation>
    <scope>NUCLEOTIDE SEQUENCE [LARGE SCALE GENOMIC DNA]</scope>
    <source>
        <strain evidence="2 3">DSM 19573</strain>
    </source>
</reference>
<dbReference type="RefSeq" id="WP_110460664.1">
    <property type="nucleotide sequence ID" value="NZ_QKMR01000003.1"/>
</dbReference>
<gene>
    <name evidence="2" type="ORF">LY28_00580</name>
</gene>
<dbReference type="PANTHER" id="PTHR34047">
    <property type="entry name" value="NUCLEAR INTRON MATURASE 1, MITOCHONDRIAL-RELATED"/>
    <property type="match status" value="1"/>
</dbReference>
<dbReference type="CDD" id="cd00085">
    <property type="entry name" value="HNHc"/>
    <property type="match status" value="1"/>
</dbReference>
<dbReference type="Pfam" id="PF00078">
    <property type="entry name" value="RVT_1"/>
    <property type="match status" value="1"/>
</dbReference>
<dbReference type="InterPro" id="IPR051083">
    <property type="entry name" value="GrpII_Intron_Splice-Mob/Def"/>
</dbReference>
<proteinExistence type="predicted"/>